<geneLocation type="plasmid" evidence="1 2">
    <name>unnamed1</name>
</geneLocation>
<dbReference type="KEGG" id="gry:D7I44_17870"/>
<keyword evidence="1" id="KW-0614">Plasmid</keyword>
<protein>
    <submittedName>
        <fullName evidence="1">Uncharacterized protein</fullName>
    </submittedName>
</protein>
<dbReference type="AlphaFoldDB" id="A0A387BMV8"/>
<sequence>MAPRRLPRGSRKNPATLFYDVEKANKDRWSEIAARAEVSPSALFDRMVETIELDERGLPTWWKPVAQLEQLDGTEVQTQKSP</sequence>
<name>A0A387BMV8_9MICO</name>
<evidence type="ECO:0000313" key="1">
    <source>
        <dbReference type="EMBL" id="AYG05545.1"/>
    </source>
</evidence>
<dbReference type="EMBL" id="CP032625">
    <property type="protein sequence ID" value="AYG05545.1"/>
    <property type="molecule type" value="Genomic_DNA"/>
</dbReference>
<dbReference type="Proteomes" id="UP000275069">
    <property type="component" value="Plasmid unnamed1"/>
</dbReference>
<keyword evidence="2" id="KW-1185">Reference proteome</keyword>
<proteinExistence type="predicted"/>
<evidence type="ECO:0000313" key="2">
    <source>
        <dbReference type="Proteomes" id="UP000275069"/>
    </source>
</evidence>
<dbReference type="OrthoDB" id="4954170at2"/>
<organism evidence="1 2">
    <name type="scientific">Gryllotalpicola protaetiae</name>
    <dbReference type="NCBI Taxonomy" id="2419771"/>
    <lineage>
        <taxon>Bacteria</taxon>
        <taxon>Bacillati</taxon>
        <taxon>Actinomycetota</taxon>
        <taxon>Actinomycetes</taxon>
        <taxon>Micrococcales</taxon>
        <taxon>Microbacteriaceae</taxon>
        <taxon>Gryllotalpicola</taxon>
    </lineage>
</organism>
<dbReference type="RefSeq" id="WP_120791073.1">
    <property type="nucleotide sequence ID" value="NZ_CP032625.1"/>
</dbReference>
<accession>A0A387BMV8</accession>
<reference evidence="1 2" key="1">
    <citation type="submission" date="2018-09" db="EMBL/GenBank/DDBJ databases">
        <title>Genome sequencing of strain 2DFW10M-5.</title>
        <authorList>
            <person name="Heo J."/>
            <person name="Kim S.-J."/>
            <person name="Kwon S.-W."/>
        </authorList>
    </citation>
    <scope>NUCLEOTIDE SEQUENCE [LARGE SCALE GENOMIC DNA]</scope>
    <source>
        <strain evidence="1 2">2DFW10M-5</strain>
        <plasmid evidence="1 2">unnamed1</plasmid>
    </source>
</reference>
<gene>
    <name evidence="1" type="ORF">D7I44_17870</name>
</gene>